<reference evidence="2 3" key="1">
    <citation type="journal article" date="2024" name="Nat. Commun.">
        <title>Phylogenomics reveals the evolutionary origins of lichenization in chlorophyte algae.</title>
        <authorList>
            <person name="Puginier C."/>
            <person name="Libourel C."/>
            <person name="Otte J."/>
            <person name="Skaloud P."/>
            <person name="Haon M."/>
            <person name="Grisel S."/>
            <person name="Petersen M."/>
            <person name="Berrin J.G."/>
            <person name="Delaux P.M."/>
            <person name="Dal Grande F."/>
            <person name="Keller J."/>
        </authorList>
    </citation>
    <scope>NUCLEOTIDE SEQUENCE [LARGE SCALE GENOMIC DNA]</scope>
    <source>
        <strain evidence="2 3">SAG 216-7</strain>
    </source>
</reference>
<dbReference type="Proteomes" id="UP001491310">
    <property type="component" value="Unassembled WGS sequence"/>
</dbReference>
<comment type="caution">
    <text evidence="2">The sequence shown here is derived from an EMBL/GenBank/DDBJ whole genome shotgun (WGS) entry which is preliminary data.</text>
</comment>
<evidence type="ECO:0000256" key="1">
    <source>
        <dbReference type="SAM" id="MobiDB-lite"/>
    </source>
</evidence>
<feature type="region of interest" description="Disordered" evidence="1">
    <location>
        <begin position="227"/>
        <end position="280"/>
    </location>
</feature>
<keyword evidence="3" id="KW-1185">Reference proteome</keyword>
<feature type="compositionally biased region" description="Low complexity" evidence="1">
    <location>
        <begin position="270"/>
        <end position="280"/>
    </location>
</feature>
<dbReference type="EMBL" id="JALJOT010000014">
    <property type="protein sequence ID" value="KAK9903404.1"/>
    <property type="molecule type" value="Genomic_DNA"/>
</dbReference>
<organism evidence="2 3">
    <name type="scientific">Coccomyxa subellipsoidea</name>
    <dbReference type="NCBI Taxonomy" id="248742"/>
    <lineage>
        <taxon>Eukaryota</taxon>
        <taxon>Viridiplantae</taxon>
        <taxon>Chlorophyta</taxon>
        <taxon>core chlorophytes</taxon>
        <taxon>Trebouxiophyceae</taxon>
        <taxon>Trebouxiophyceae incertae sedis</taxon>
        <taxon>Coccomyxaceae</taxon>
        <taxon>Coccomyxa</taxon>
    </lineage>
</organism>
<evidence type="ECO:0000313" key="2">
    <source>
        <dbReference type="EMBL" id="KAK9903404.1"/>
    </source>
</evidence>
<gene>
    <name evidence="2" type="ORF">WJX75_004780</name>
</gene>
<protein>
    <submittedName>
        <fullName evidence="2">Uncharacterized protein</fullName>
    </submittedName>
</protein>
<accession>A0ABR2YEY7</accession>
<name>A0ABR2YEY7_9CHLO</name>
<evidence type="ECO:0000313" key="3">
    <source>
        <dbReference type="Proteomes" id="UP001491310"/>
    </source>
</evidence>
<proteinExistence type="predicted"/>
<sequence>MIGAYLSGEKLHQPTWLIAGRATDDASQAAIDCTDDREDRCYLQGLLLCFFASQNRSLVATRFLVETLLEMHLEGFTLADMEVMLSMARLESGGTLLEALEQEILLSWCAMVMLTLETVGLQRRPTAEGRRERRKREQKGRMELGMQGFVAQAIDMYRRGFDARRMLLQQSLAQEEGGGVSQGTKLMQQNTRLIILTLEVLKECGLATGMLLSPSVLTAAAGEDSVASVDSDDEAGADKSAPSQDDRGKKAASPNLAASSSGSCTEASAEPSPNQQQQEPSLPAEYIFDFLPERRKAQVLADASRIDFKLRARSAALHLLMAFVGAHLQSLYAVQAFVQKAFVCYRLGYTVQELYDQVEPEEVVHGVSGALPVAAENAASSHKANKQLFGQWISIVYMTFAKLGAAREGNAGHQEGWAWIETPEGYDQGVIEAYRLADLVQNTLRIEADAEGDQDRGPEGTRTAAETAFLEHFGSEEASRIVQKQVEEGMSLVVVEDPSLRASSPTLTMLFHFTGLVKLARDLFRRERERQQEQRRAAC</sequence>
<feature type="compositionally biased region" description="Polar residues" evidence="1">
    <location>
        <begin position="256"/>
        <end position="266"/>
    </location>
</feature>